<keyword evidence="7" id="KW-1185">Reference proteome</keyword>
<evidence type="ECO:0000256" key="3">
    <source>
        <dbReference type="ARBA" id="ARBA00022833"/>
    </source>
</evidence>
<keyword evidence="1" id="KW-0479">Metal-binding</keyword>
<dbReference type="EMBL" id="BAAFRS010000240">
    <property type="protein sequence ID" value="GAB1225023.1"/>
    <property type="molecule type" value="Genomic_DNA"/>
</dbReference>
<accession>A0ABQ0DQ81</accession>
<name>A0ABQ0DQ81_9EUKA</name>
<evidence type="ECO:0000256" key="2">
    <source>
        <dbReference type="ARBA" id="ARBA00022771"/>
    </source>
</evidence>
<dbReference type="InterPro" id="IPR017455">
    <property type="entry name" value="Znf_FYVE-rel"/>
</dbReference>
<dbReference type="SUPFAM" id="SSF48371">
    <property type="entry name" value="ARM repeat"/>
    <property type="match status" value="2"/>
</dbReference>
<keyword evidence="2 4" id="KW-0863">Zinc-finger</keyword>
<comment type="caution">
    <text evidence="6">The sequence shown here is derived from an EMBL/GenBank/DDBJ whole genome shotgun (WGS) entry which is preliminary data.</text>
</comment>
<dbReference type="Proteomes" id="UP001628156">
    <property type="component" value="Unassembled WGS sequence"/>
</dbReference>
<evidence type="ECO:0000256" key="1">
    <source>
        <dbReference type="ARBA" id="ARBA00022723"/>
    </source>
</evidence>
<dbReference type="SUPFAM" id="SSF57903">
    <property type="entry name" value="FYVE/PHD zinc finger"/>
    <property type="match status" value="1"/>
</dbReference>
<gene>
    <name evidence="6" type="ORF">ENUP19_0240G0018</name>
</gene>
<keyword evidence="3" id="KW-0862">Zinc</keyword>
<evidence type="ECO:0000259" key="5">
    <source>
        <dbReference type="PROSITE" id="PS50178"/>
    </source>
</evidence>
<protein>
    <recommendedName>
        <fullName evidence="5">FYVE-type domain-containing protein</fullName>
    </recommendedName>
</protein>
<sequence length="1384" mass="160589">MNLELVTSLLPNQQQTDFSVCPRCGKDKSNFLLLKKRTKCACCHRFLCGECLYSVEGTTKKEIRLCFACYYPYQTNKGKISQLKPHIPCLPKIVQLFLSDEPMTRQVAFKEFSKLWNNNGVDYEFIVKSGLIPYMIKPLQDLTSSLLLSEIIKEGLKRNIDLKMFFDKDGFSYLFKAINYLDSIEFLSNATFIISEIMMSCLKNYLFKPHETIKEMKDALKMVKNEYEENYCVFWCERENTLGKYVTMLQHDFINETNLLGICKLYQKGSEDEKEVLLLSFSLFKQTFKTRPFDVTKDCLQEVMKCFDCISCMIVLPLLLEMITTQSLMEIAINLSLIEKITYVLKFVQTEEFADIVDVVLTRISDNDKFYNHLLSNLDLFSELLKCEKDNETISVKLIESILTYKGVDGKTTTELILTEHIDLVELMLNSGSREKRDQGVIVLDYLIQIHGTEAFEILEARGILNTILELCRLNNCQELLLYIALTHIYFHSEIKELFVQFLIDNDFICFLCIAIENKQNIHQSLPFFVQLASNKRIQQDIFERHCGNFNRLMVLFNEDNLSDFLTFQLLTALTNNSRYAIILIRNILNQEGLLSQIMQFHHAKVPLEYVFPFIKNLFQTHCKDQVFLSCALSSFISFIKYFPTINESALVPFIELCGAICNHSRYLRDRFVSTAYGSETLFQTIMKMLASNNFNIKVAVMKLAISFIENGHDYSVLIKSNPNLFIELFKGIDNLPDQQFTAISFDFVRTCLLHKREVEAFKRSRIFVILLMVFNPNSLPTISNELLKSSLELLITFFEIGINSIDYSGIIPRLFYYLGNVRFNGLTNTTILYLIRTLIFLNSPLEKAVDKTNVISVLCNLIDDKDCSDYATELMKVLMKEEELFINSLNVEIFEQLLQKSFLNELVYSLVIDQINTNETIKPTLLKLLSNTIIEDILFLTETKNIPKVLQLVNWIPLLSTKNLTQFIKSCINYLPNLDTKDINNFISFLQKLKPQELESLTLTVSFNTLLLQILQYSDDCLIQFFELIKQSAQCIDFIYSLIPSFEGIIQFILQKCSYFEVIIPFLLFADCRLIVTSNTFLLNILFEHIKDNKSCCIILNHLLIDQTFIPMMILSVDIRSLINSKEKTVQEEILNILFEVSKNDGMYLTIDFIEDMRVFINSDISLYRIYLHILQHHLHHQNITLILTKEVIINILERGLKERDDEIMNSIVSLCQNQQISDYLGINEAREIISLISKKRTENLSENYLSSLLTLFSIISNKLSNQEIIDLIHKYNKNTVILLKSKSAFILQPLLSIILMTPEEFVSQTKKQYIENIVEVCKENPTNNILRINVVKYLSLLINSDDKVDVIKEVKQTIGFDHLITIETKEHIERIVKKINQN</sequence>
<dbReference type="InterPro" id="IPR016024">
    <property type="entry name" value="ARM-type_fold"/>
</dbReference>
<feature type="domain" description="FYVE-type" evidence="5">
    <location>
        <begin position="15"/>
        <end position="74"/>
    </location>
</feature>
<evidence type="ECO:0000313" key="6">
    <source>
        <dbReference type="EMBL" id="GAB1225023.1"/>
    </source>
</evidence>
<reference evidence="6 7" key="1">
    <citation type="journal article" date="2019" name="PLoS Negl. Trop. Dis.">
        <title>Whole genome sequencing of Entamoeba nuttalli reveals mammalian host-related molecular signatures and a novel octapeptide-repeat surface protein.</title>
        <authorList>
            <person name="Tanaka M."/>
            <person name="Makiuchi T."/>
            <person name="Komiyama T."/>
            <person name="Shiina T."/>
            <person name="Osaki K."/>
            <person name="Tachibana H."/>
        </authorList>
    </citation>
    <scope>NUCLEOTIDE SEQUENCE [LARGE SCALE GENOMIC DNA]</scope>
    <source>
        <strain evidence="6 7">P19-061405</strain>
    </source>
</reference>
<dbReference type="InterPro" id="IPR011011">
    <property type="entry name" value="Znf_FYVE_PHD"/>
</dbReference>
<evidence type="ECO:0000313" key="7">
    <source>
        <dbReference type="Proteomes" id="UP001628156"/>
    </source>
</evidence>
<organism evidence="6 7">
    <name type="scientific">Entamoeba nuttalli</name>
    <dbReference type="NCBI Taxonomy" id="412467"/>
    <lineage>
        <taxon>Eukaryota</taxon>
        <taxon>Amoebozoa</taxon>
        <taxon>Evosea</taxon>
        <taxon>Archamoebae</taxon>
        <taxon>Mastigamoebida</taxon>
        <taxon>Entamoebidae</taxon>
        <taxon>Entamoeba</taxon>
    </lineage>
</organism>
<proteinExistence type="predicted"/>
<evidence type="ECO:0000256" key="4">
    <source>
        <dbReference type="PROSITE-ProRule" id="PRU00091"/>
    </source>
</evidence>
<dbReference type="PROSITE" id="PS50178">
    <property type="entry name" value="ZF_FYVE"/>
    <property type="match status" value="1"/>
</dbReference>